<sequence length="171" mass="18661">MVQKVTRGRQPKKMGEGTSSGVNGNEGRKEKVHAGTRFAVLNIEDPNVSVPQQSASANVPSNATKQVDPAHTTAPTNEPPKENTQPPNLTHQQITNPAPTTEHQRNPTTSNPTQNHIQITITQNEQLNSPMDLTSVPETARMEEDEINNPEPKPLDNLHSIDTEIMVEAAL</sequence>
<name>A0ABU6RBP7_9FABA</name>
<comment type="caution">
    <text evidence="2">The sequence shown here is derived from an EMBL/GenBank/DDBJ whole genome shotgun (WGS) entry which is preliminary data.</text>
</comment>
<keyword evidence="3" id="KW-1185">Reference proteome</keyword>
<evidence type="ECO:0000313" key="3">
    <source>
        <dbReference type="Proteomes" id="UP001341840"/>
    </source>
</evidence>
<proteinExistence type="predicted"/>
<organism evidence="2 3">
    <name type="scientific">Stylosanthes scabra</name>
    <dbReference type="NCBI Taxonomy" id="79078"/>
    <lineage>
        <taxon>Eukaryota</taxon>
        <taxon>Viridiplantae</taxon>
        <taxon>Streptophyta</taxon>
        <taxon>Embryophyta</taxon>
        <taxon>Tracheophyta</taxon>
        <taxon>Spermatophyta</taxon>
        <taxon>Magnoliopsida</taxon>
        <taxon>eudicotyledons</taxon>
        <taxon>Gunneridae</taxon>
        <taxon>Pentapetalae</taxon>
        <taxon>rosids</taxon>
        <taxon>fabids</taxon>
        <taxon>Fabales</taxon>
        <taxon>Fabaceae</taxon>
        <taxon>Papilionoideae</taxon>
        <taxon>50 kb inversion clade</taxon>
        <taxon>dalbergioids sensu lato</taxon>
        <taxon>Dalbergieae</taxon>
        <taxon>Pterocarpus clade</taxon>
        <taxon>Stylosanthes</taxon>
    </lineage>
</organism>
<evidence type="ECO:0000256" key="1">
    <source>
        <dbReference type="SAM" id="MobiDB-lite"/>
    </source>
</evidence>
<accession>A0ABU6RBP7</accession>
<feature type="compositionally biased region" description="Polar residues" evidence="1">
    <location>
        <begin position="82"/>
        <end position="115"/>
    </location>
</feature>
<feature type="region of interest" description="Disordered" evidence="1">
    <location>
        <begin position="1"/>
        <end position="115"/>
    </location>
</feature>
<evidence type="ECO:0000313" key="2">
    <source>
        <dbReference type="EMBL" id="MED6121417.1"/>
    </source>
</evidence>
<feature type="compositionally biased region" description="Polar residues" evidence="1">
    <location>
        <begin position="49"/>
        <end position="65"/>
    </location>
</feature>
<reference evidence="2 3" key="1">
    <citation type="journal article" date="2023" name="Plants (Basel)">
        <title>Bridging the Gap: Combining Genomics and Transcriptomics Approaches to Understand Stylosanthes scabra, an Orphan Legume from the Brazilian Caatinga.</title>
        <authorList>
            <person name="Ferreira-Neto J.R.C."/>
            <person name="da Silva M.D."/>
            <person name="Binneck E."/>
            <person name="de Melo N.F."/>
            <person name="da Silva R.H."/>
            <person name="de Melo A.L.T.M."/>
            <person name="Pandolfi V."/>
            <person name="Bustamante F.O."/>
            <person name="Brasileiro-Vidal A.C."/>
            <person name="Benko-Iseppon A.M."/>
        </authorList>
    </citation>
    <scope>NUCLEOTIDE SEQUENCE [LARGE SCALE GENOMIC DNA]</scope>
    <source>
        <tissue evidence="2">Leaves</tissue>
    </source>
</reference>
<dbReference type="EMBL" id="JASCZI010030332">
    <property type="protein sequence ID" value="MED6121417.1"/>
    <property type="molecule type" value="Genomic_DNA"/>
</dbReference>
<gene>
    <name evidence="2" type="ORF">PIB30_030012</name>
</gene>
<protein>
    <submittedName>
        <fullName evidence="2">Uncharacterized protein</fullName>
    </submittedName>
</protein>
<dbReference type="Proteomes" id="UP001341840">
    <property type="component" value="Unassembled WGS sequence"/>
</dbReference>
<feature type="compositionally biased region" description="Basic residues" evidence="1">
    <location>
        <begin position="1"/>
        <end position="12"/>
    </location>
</feature>